<organism evidence="7 8">
    <name type="scientific">Saccharothrix australiensis</name>
    <dbReference type="NCBI Taxonomy" id="2072"/>
    <lineage>
        <taxon>Bacteria</taxon>
        <taxon>Bacillati</taxon>
        <taxon>Actinomycetota</taxon>
        <taxon>Actinomycetes</taxon>
        <taxon>Pseudonocardiales</taxon>
        <taxon>Pseudonocardiaceae</taxon>
        <taxon>Saccharothrix</taxon>
    </lineage>
</organism>
<comment type="catalytic activity">
    <reaction evidence="4 5">
        <text>[thioredoxin]-disulfide + L-methionine + H2O = L-methionine (S)-S-oxide + [thioredoxin]-dithiol</text>
        <dbReference type="Rhea" id="RHEA:19993"/>
        <dbReference type="Rhea" id="RHEA-COMP:10698"/>
        <dbReference type="Rhea" id="RHEA-COMP:10700"/>
        <dbReference type="ChEBI" id="CHEBI:15377"/>
        <dbReference type="ChEBI" id="CHEBI:29950"/>
        <dbReference type="ChEBI" id="CHEBI:50058"/>
        <dbReference type="ChEBI" id="CHEBI:57844"/>
        <dbReference type="ChEBI" id="CHEBI:58772"/>
        <dbReference type="EC" id="1.8.4.11"/>
    </reaction>
</comment>
<accession>A0A495VXE2</accession>
<name>A0A495VXE2_9PSEU</name>
<dbReference type="Pfam" id="PF01625">
    <property type="entry name" value="PMSR"/>
    <property type="match status" value="1"/>
</dbReference>
<evidence type="ECO:0000256" key="1">
    <source>
        <dbReference type="ARBA" id="ARBA00005591"/>
    </source>
</evidence>
<comment type="function">
    <text evidence="5">Has an important function as a repair enzyme for proteins that have been inactivated by oxidation. Catalyzes the reversible oxidation-reduction of methionine sulfoxide in proteins to methionine.</text>
</comment>
<evidence type="ECO:0000256" key="2">
    <source>
        <dbReference type="ARBA" id="ARBA00023002"/>
    </source>
</evidence>
<dbReference type="InterPro" id="IPR036509">
    <property type="entry name" value="Met_Sox_Rdtase_MsrA_sf"/>
</dbReference>
<keyword evidence="8" id="KW-1185">Reference proteome</keyword>
<keyword evidence="2 5" id="KW-0560">Oxidoreductase</keyword>
<dbReference type="Gene3D" id="3.30.1060.10">
    <property type="entry name" value="Peptide methionine sulphoxide reductase MsrA"/>
    <property type="match status" value="1"/>
</dbReference>
<comment type="similarity">
    <text evidence="1 5">Belongs to the MsrA Met sulfoxide reductase family.</text>
</comment>
<evidence type="ECO:0000313" key="7">
    <source>
        <dbReference type="EMBL" id="RKT53864.1"/>
    </source>
</evidence>
<protein>
    <recommendedName>
        <fullName evidence="5">Peptide methionine sulfoxide reductase MsrA</fullName>
        <shortName evidence="5">Protein-methionine-S-oxide reductase</shortName>
        <ecNumber evidence="5">1.8.4.11</ecNumber>
    </recommendedName>
    <alternativeName>
        <fullName evidence="5">Peptide-methionine (S)-S-oxide reductase</fullName>
        <shortName evidence="5">Peptide Met(O) reductase</shortName>
    </alternativeName>
</protein>
<dbReference type="PANTHER" id="PTHR43774">
    <property type="entry name" value="PEPTIDE METHIONINE SULFOXIDE REDUCTASE"/>
    <property type="match status" value="1"/>
</dbReference>
<dbReference type="EC" id="1.8.4.11" evidence="5"/>
<dbReference type="InterPro" id="IPR002569">
    <property type="entry name" value="Met_Sox_Rdtase_MsrA_dom"/>
</dbReference>
<dbReference type="HAMAP" id="MF_01401">
    <property type="entry name" value="MsrA"/>
    <property type="match status" value="1"/>
</dbReference>
<dbReference type="Proteomes" id="UP000282084">
    <property type="component" value="Unassembled WGS sequence"/>
</dbReference>
<dbReference type="RefSeq" id="WP_170211780.1">
    <property type="nucleotide sequence ID" value="NZ_RBXO01000001.1"/>
</dbReference>
<proteinExistence type="inferred from homology"/>
<feature type="domain" description="Peptide methionine sulphoxide reductase MsrA" evidence="6">
    <location>
        <begin position="19"/>
        <end position="170"/>
    </location>
</feature>
<evidence type="ECO:0000256" key="5">
    <source>
        <dbReference type="HAMAP-Rule" id="MF_01401"/>
    </source>
</evidence>
<dbReference type="SUPFAM" id="SSF55068">
    <property type="entry name" value="Peptide methionine sulfoxide reductase"/>
    <property type="match status" value="1"/>
</dbReference>
<dbReference type="GO" id="GO:0008113">
    <property type="term" value="F:peptide-methionine (S)-S-oxide reductase activity"/>
    <property type="evidence" value="ECO:0007669"/>
    <property type="project" value="UniProtKB-UniRule"/>
</dbReference>
<comment type="caution">
    <text evidence="7">The sequence shown here is derived from an EMBL/GenBank/DDBJ whole genome shotgun (WGS) entry which is preliminary data.</text>
</comment>
<dbReference type="AlphaFoldDB" id="A0A495VXE2"/>
<dbReference type="NCBIfam" id="TIGR00401">
    <property type="entry name" value="msrA"/>
    <property type="match status" value="1"/>
</dbReference>
<dbReference type="EMBL" id="RBXO01000001">
    <property type="protein sequence ID" value="RKT53864.1"/>
    <property type="molecule type" value="Genomic_DNA"/>
</dbReference>
<dbReference type="PANTHER" id="PTHR43774:SF1">
    <property type="entry name" value="PEPTIDE METHIONINE SULFOXIDE REDUCTASE MSRA 2"/>
    <property type="match status" value="1"/>
</dbReference>
<evidence type="ECO:0000256" key="4">
    <source>
        <dbReference type="ARBA" id="ARBA00048782"/>
    </source>
</evidence>
<feature type="active site" evidence="5">
    <location>
        <position position="25"/>
    </location>
</feature>
<evidence type="ECO:0000256" key="3">
    <source>
        <dbReference type="ARBA" id="ARBA00047806"/>
    </source>
</evidence>
<evidence type="ECO:0000313" key="8">
    <source>
        <dbReference type="Proteomes" id="UP000282084"/>
    </source>
</evidence>
<evidence type="ECO:0000259" key="6">
    <source>
        <dbReference type="Pfam" id="PF01625"/>
    </source>
</evidence>
<dbReference type="GO" id="GO:0033744">
    <property type="term" value="F:L-methionine:thioredoxin-disulfide S-oxidoreductase activity"/>
    <property type="evidence" value="ECO:0007669"/>
    <property type="project" value="RHEA"/>
</dbReference>
<gene>
    <name evidence="5" type="primary">msrA</name>
    <name evidence="7" type="ORF">C8E97_2450</name>
</gene>
<comment type="catalytic activity">
    <reaction evidence="3 5">
        <text>L-methionyl-[protein] + [thioredoxin]-disulfide + H2O = L-methionyl-(S)-S-oxide-[protein] + [thioredoxin]-dithiol</text>
        <dbReference type="Rhea" id="RHEA:14217"/>
        <dbReference type="Rhea" id="RHEA-COMP:10698"/>
        <dbReference type="Rhea" id="RHEA-COMP:10700"/>
        <dbReference type="Rhea" id="RHEA-COMP:12313"/>
        <dbReference type="Rhea" id="RHEA-COMP:12315"/>
        <dbReference type="ChEBI" id="CHEBI:15377"/>
        <dbReference type="ChEBI" id="CHEBI:16044"/>
        <dbReference type="ChEBI" id="CHEBI:29950"/>
        <dbReference type="ChEBI" id="CHEBI:44120"/>
        <dbReference type="ChEBI" id="CHEBI:50058"/>
        <dbReference type="EC" id="1.8.4.11"/>
    </reaction>
</comment>
<sequence length="185" mass="20805">MSDTSAVNNSTPAGELETLTLGAGCFWCLDAAARRTPGVVSSVTGFAGDHGPAPSEDDYRRGLNPQNFVEAVQVTYRPSEITFDDMMELFFASHDPTTPNRDGANIGDLYHSTLFYTSAEQRLQMSEYMDKLQARMDRKLVTSLRPFEVFYAAEEEHQDYYNRNRATPYCRVVIVPKLRKLGLSE</sequence>
<reference evidence="7 8" key="1">
    <citation type="submission" date="2018-10" db="EMBL/GenBank/DDBJ databases">
        <title>Sequencing the genomes of 1000 actinobacteria strains.</title>
        <authorList>
            <person name="Klenk H.-P."/>
        </authorList>
    </citation>
    <scope>NUCLEOTIDE SEQUENCE [LARGE SCALE GENOMIC DNA]</scope>
    <source>
        <strain evidence="7 8">DSM 43800</strain>
    </source>
</reference>